<feature type="transmembrane region" description="Helical" evidence="1">
    <location>
        <begin position="42"/>
        <end position="62"/>
    </location>
</feature>
<keyword evidence="1" id="KW-0812">Transmembrane</keyword>
<reference evidence="2 3" key="1">
    <citation type="submission" date="2020-01" db="EMBL/GenBank/DDBJ databases">
        <title>Kibdelosporangium persica a novel Actinomycetes from a hot desert in Iran.</title>
        <authorList>
            <person name="Safaei N."/>
            <person name="Zaburannyi N."/>
            <person name="Mueller R."/>
            <person name="Wink J."/>
        </authorList>
    </citation>
    <scope>NUCLEOTIDE SEQUENCE [LARGE SCALE GENOMIC DNA]</scope>
    <source>
        <strain evidence="2 3">4NS15</strain>
    </source>
</reference>
<organism evidence="2 3">
    <name type="scientific">Kibdelosporangium persicum</name>
    <dbReference type="NCBI Taxonomy" id="2698649"/>
    <lineage>
        <taxon>Bacteria</taxon>
        <taxon>Bacillati</taxon>
        <taxon>Actinomycetota</taxon>
        <taxon>Actinomycetes</taxon>
        <taxon>Pseudonocardiales</taxon>
        <taxon>Pseudonocardiaceae</taxon>
        <taxon>Kibdelosporangium</taxon>
    </lineage>
</organism>
<keyword evidence="1" id="KW-0472">Membrane</keyword>
<protein>
    <submittedName>
        <fullName evidence="2">Uncharacterized protein</fullName>
    </submittedName>
</protein>
<accession>A0ABX2FCB1</accession>
<proteinExistence type="predicted"/>
<evidence type="ECO:0000313" key="3">
    <source>
        <dbReference type="Proteomes" id="UP000763557"/>
    </source>
</evidence>
<gene>
    <name evidence="2" type="ORF">GC106_62660</name>
</gene>
<dbReference type="EMBL" id="JAAATY010000024">
    <property type="protein sequence ID" value="NRN69010.1"/>
    <property type="molecule type" value="Genomic_DNA"/>
</dbReference>
<sequence length="251" mass="27655">MMTHDELRARLRDASADLAPRDDLLKSLAEGHVRRHKRVRRGLIGGSVAATVLVAALLGTMLTGSPPPEQVDPARPTPAQILAKARAADEAAQNMIMCFGSGGGPQWRSNGFALRSENLGRVTQLGSDLIARPDGLRQVDHSRRTVLFTRMPGADAIRHLFVPGTGDARWWLREDAKVQSVSIGKSIHLTMSAPTGFTEYQVYLDLETFLIRQVVADGVLLNYWWLPATNENRERVAQSIPPDYRETVVGE</sequence>
<dbReference type="Proteomes" id="UP000763557">
    <property type="component" value="Unassembled WGS sequence"/>
</dbReference>
<keyword evidence="1" id="KW-1133">Transmembrane helix</keyword>
<name>A0ABX2FCB1_9PSEU</name>
<evidence type="ECO:0000256" key="1">
    <source>
        <dbReference type="SAM" id="Phobius"/>
    </source>
</evidence>
<keyword evidence="3" id="KW-1185">Reference proteome</keyword>
<evidence type="ECO:0000313" key="2">
    <source>
        <dbReference type="EMBL" id="NRN69010.1"/>
    </source>
</evidence>
<comment type="caution">
    <text evidence="2">The sequence shown here is derived from an EMBL/GenBank/DDBJ whole genome shotgun (WGS) entry which is preliminary data.</text>
</comment>